<evidence type="ECO:0000256" key="2">
    <source>
        <dbReference type="ARBA" id="ARBA00022448"/>
    </source>
</evidence>
<evidence type="ECO:0000256" key="3">
    <source>
        <dbReference type="ARBA" id="ARBA00022692"/>
    </source>
</evidence>
<dbReference type="PROSITE" id="PS50850">
    <property type="entry name" value="MFS"/>
    <property type="match status" value="1"/>
</dbReference>
<evidence type="ECO:0000259" key="8">
    <source>
        <dbReference type="PROSITE" id="PS50850"/>
    </source>
</evidence>
<dbReference type="InterPro" id="IPR020846">
    <property type="entry name" value="MFS_dom"/>
</dbReference>
<evidence type="ECO:0000256" key="5">
    <source>
        <dbReference type="ARBA" id="ARBA00023136"/>
    </source>
</evidence>
<feature type="transmembrane region" description="Helical" evidence="7">
    <location>
        <begin position="216"/>
        <end position="235"/>
    </location>
</feature>
<dbReference type="Pfam" id="PF07690">
    <property type="entry name" value="MFS_1"/>
    <property type="match status" value="1"/>
</dbReference>
<feature type="transmembrane region" description="Helical" evidence="7">
    <location>
        <begin position="83"/>
        <end position="102"/>
    </location>
</feature>
<evidence type="ECO:0000256" key="6">
    <source>
        <dbReference type="ARBA" id="ARBA00024338"/>
    </source>
</evidence>
<comment type="subcellular location">
    <subcellularLocation>
        <location evidence="1">Membrane</location>
        <topology evidence="1">Multi-pass membrane protein</topology>
    </subcellularLocation>
</comment>
<dbReference type="GO" id="GO:0016020">
    <property type="term" value="C:membrane"/>
    <property type="evidence" value="ECO:0007669"/>
    <property type="project" value="UniProtKB-SubCell"/>
</dbReference>
<dbReference type="SUPFAM" id="SSF103473">
    <property type="entry name" value="MFS general substrate transporter"/>
    <property type="match status" value="1"/>
</dbReference>
<feature type="non-terminal residue" evidence="9">
    <location>
        <position position="1"/>
    </location>
</feature>
<organism evidence="9 10">
    <name type="scientific">Pristionchus fissidentatus</name>
    <dbReference type="NCBI Taxonomy" id="1538716"/>
    <lineage>
        <taxon>Eukaryota</taxon>
        <taxon>Metazoa</taxon>
        <taxon>Ecdysozoa</taxon>
        <taxon>Nematoda</taxon>
        <taxon>Chromadorea</taxon>
        <taxon>Rhabditida</taxon>
        <taxon>Rhabditina</taxon>
        <taxon>Diplogasteromorpha</taxon>
        <taxon>Diplogasteroidea</taxon>
        <taxon>Neodiplogasteridae</taxon>
        <taxon>Pristionchus</taxon>
    </lineage>
</organism>
<evidence type="ECO:0000256" key="7">
    <source>
        <dbReference type="SAM" id="Phobius"/>
    </source>
</evidence>
<sequence length="245" mass="26888">EAKVITGEHTNLLRRILASFAISGTLCLMRYDQSALDGVIPLMQQYFGITDSRTALLQTLSTVTSSLALVVVGIIGDRVEKRYFVLFAVSLWLLLNGLSIFVPASMYWLFLSLRTLADIGHSICSALAPVIFSDFYKDRSLGRALVFNTLANFIGMISSSSITSIFLTSGMPFQAALLPSLAITLPLFVILFFAMPKSAAQHKHLSRGYIGNVKHLLSIKSYVFIVLGASMSNIYGKAISFWMPT</sequence>
<feature type="transmembrane region" description="Helical" evidence="7">
    <location>
        <begin position="55"/>
        <end position="76"/>
    </location>
</feature>
<feature type="transmembrane region" description="Helical" evidence="7">
    <location>
        <begin position="173"/>
        <end position="195"/>
    </location>
</feature>
<feature type="domain" description="Major facilitator superfamily (MFS) profile" evidence="8">
    <location>
        <begin position="18"/>
        <end position="245"/>
    </location>
</feature>
<keyword evidence="2" id="KW-0813">Transport</keyword>
<dbReference type="InterPro" id="IPR011701">
    <property type="entry name" value="MFS"/>
</dbReference>
<dbReference type="PANTHER" id="PTHR23505">
    <property type="entry name" value="SPINSTER"/>
    <property type="match status" value="1"/>
</dbReference>
<evidence type="ECO:0000256" key="4">
    <source>
        <dbReference type="ARBA" id="ARBA00022989"/>
    </source>
</evidence>
<keyword evidence="4 7" id="KW-1133">Transmembrane helix</keyword>
<dbReference type="Proteomes" id="UP001432322">
    <property type="component" value="Unassembled WGS sequence"/>
</dbReference>
<dbReference type="EMBL" id="BTSY01000001">
    <property type="protein sequence ID" value="GMT12483.1"/>
    <property type="molecule type" value="Genomic_DNA"/>
</dbReference>
<dbReference type="PANTHER" id="PTHR23505:SF79">
    <property type="entry name" value="PROTEIN SPINSTER"/>
    <property type="match status" value="1"/>
</dbReference>
<protein>
    <recommendedName>
        <fullName evidence="8">Major facilitator superfamily (MFS) profile domain-containing protein</fullName>
    </recommendedName>
</protein>
<dbReference type="InterPro" id="IPR044770">
    <property type="entry name" value="MFS_spinster-like"/>
</dbReference>
<keyword evidence="5 7" id="KW-0472">Membrane</keyword>
<dbReference type="Gene3D" id="1.20.1250.20">
    <property type="entry name" value="MFS general substrate transporter like domains"/>
    <property type="match status" value="1"/>
</dbReference>
<feature type="transmembrane region" description="Helical" evidence="7">
    <location>
        <begin position="108"/>
        <end position="132"/>
    </location>
</feature>
<feature type="transmembrane region" description="Helical" evidence="7">
    <location>
        <begin position="144"/>
        <end position="167"/>
    </location>
</feature>
<dbReference type="AlphaFoldDB" id="A0AAV5V0E3"/>
<accession>A0AAV5V0E3</accession>
<dbReference type="GO" id="GO:0022857">
    <property type="term" value="F:transmembrane transporter activity"/>
    <property type="evidence" value="ECO:0007669"/>
    <property type="project" value="InterPro"/>
</dbReference>
<comment type="similarity">
    <text evidence="6">Belongs to the major facilitator superfamily. Spinster (TC 2.A.1.49) family.</text>
</comment>
<name>A0AAV5V0E3_9BILA</name>
<evidence type="ECO:0000256" key="1">
    <source>
        <dbReference type="ARBA" id="ARBA00004141"/>
    </source>
</evidence>
<reference evidence="9" key="1">
    <citation type="submission" date="2023-10" db="EMBL/GenBank/DDBJ databases">
        <title>Genome assembly of Pristionchus species.</title>
        <authorList>
            <person name="Yoshida K."/>
            <person name="Sommer R.J."/>
        </authorList>
    </citation>
    <scope>NUCLEOTIDE SEQUENCE</scope>
    <source>
        <strain evidence="9">RS5133</strain>
    </source>
</reference>
<evidence type="ECO:0000313" key="9">
    <source>
        <dbReference type="EMBL" id="GMT12483.1"/>
    </source>
</evidence>
<keyword evidence="10" id="KW-1185">Reference proteome</keyword>
<keyword evidence="3 7" id="KW-0812">Transmembrane</keyword>
<comment type="caution">
    <text evidence="9">The sequence shown here is derived from an EMBL/GenBank/DDBJ whole genome shotgun (WGS) entry which is preliminary data.</text>
</comment>
<feature type="non-terminal residue" evidence="9">
    <location>
        <position position="245"/>
    </location>
</feature>
<proteinExistence type="inferred from homology"/>
<evidence type="ECO:0000313" key="10">
    <source>
        <dbReference type="Proteomes" id="UP001432322"/>
    </source>
</evidence>
<dbReference type="InterPro" id="IPR036259">
    <property type="entry name" value="MFS_trans_sf"/>
</dbReference>
<feature type="transmembrane region" description="Helical" evidence="7">
    <location>
        <begin position="12"/>
        <end position="31"/>
    </location>
</feature>
<gene>
    <name evidence="9" type="ORF">PFISCL1PPCAC_3780</name>
</gene>